<evidence type="ECO:0008006" key="2">
    <source>
        <dbReference type="Google" id="ProtNLM"/>
    </source>
</evidence>
<evidence type="ECO:0000313" key="1">
    <source>
        <dbReference type="EMBL" id="XDK26219.1"/>
    </source>
</evidence>
<protein>
    <recommendedName>
        <fullName evidence="2">DUF2787 domain-containing protein</fullName>
    </recommendedName>
</protein>
<dbReference type="EMBL" id="CP162601">
    <property type="protein sequence ID" value="XDK26219.1"/>
    <property type="molecule type" value="Genomic_DNA"/>
</dbReference>
<gene>
    <name evidence="1" type="ORF">AB0763_06160</name>
</gene>
<organism evidence="1">
    <name type="scientific">Vibrio sp. HB236076</name>
    <dbReference type="NCBI Taxonomy" id="3232307"/>
    <lineage>
        <taxon>Bacteria</taxon>
        <taxon>Pseudomonadati</taxon>
        <taxon>Pseudomonadota</taxon>
        <taxon>Gammaproteobacteria</taxon>
        <taxon>Vibrionales</taxon>
        <taxon>Vibrionaceae</taxon>
        <taxon>Vibrio</taxon>
    </lineage>
</organism>
<proteinExistence type="predicted"/>
<reference evidence="1" key="1">
    <citation type="submission" date="2024-07" db="EMBL/GenBank/DDBJ databases">
        <title>Genome Analysis of a Potential Novel Vibrio Species Secreting pH- and Thermo-stable Alginate Lyase and its Application in Producing Alginate Oligosaccharides.</title>
        <authorList>
            <person name="Huang H."/>
            <person name="Bao K."/>
        </authorList>
    </citation>
    <scope>NUCLEOTIDE SEQUENCE</scope>
    <source>
        <strain evidence="1">HB236076</strain>
    </source>
</reference>
<dbReference type="RefSeq" id="WP_306101613.1">
    <property type="nucleotide sequence ID" value="NZ_CP162601.1"/>
</dbReference>
<dbReference type="AlphaFoldDB" id="A0AB39HHJ6"/>
<dbReference type="KEGG" id="vih:AB0763_06160"/>
<accession>A0AB39HHJ6</accession>
<sequence>MTELFNKFPPHNITQSKDTLCQNLLIHLEQELPELSQQLLPDLSYIDSEAHIVGQPKLTLVEWLEHNKFRLHYCVDWQFFHGCSDKSDQGVVHEKVRFELHENGTINMHFPQTDALTLADEL</sequence>
<name>A0AB39HHJ6_9VIBR</name>